<dbReference type="Proteomes" id="UP000008493">
    <property type="component" value="Unassembled WGS sequence"/>
</dbReference>
<dbReference type="EMBL" id="JH971389">
    <property type="protein sequence ID" value="EKM79904.1"/>
    <property type="molecule type" value="Genomic_DNA"/>
</dbReference>
<name>K5VZF6_AGABU</name>
<dbReference type="RefSeq" id="XP_007329207.1">
    <property type="nucleotide sequence ID" value="XM_007329145.1"/>
</dbReference>
<reference evidence="2" key="1">
    <citation type="journal article" date="2012" name="Proc. Natl. Acad. Sci. U.S.A.">
        <title>Genome sequence of the button mushroom Agaricus bisporus reveals mechanisms governing adaptation to a humic-rich ecological niche.</title>
        <authorList>
            <person name="Morin E."/>
            <person name="Kohler A."/>
            <person name="Baker A.R."/>
            <person name="Foulongne-Oriol M."/>
            <person name="Lombard V."/>
            <person name="Nagy L.G."/>
            <person name="Ohm R.A."/>
            <person name="Patyshakuliyeva A."/>
            <person name="Brun A."/>
            <person name="Aerts A.L."/>
            <person name="Bailey A.M."/>
            <person name="Billette C."/>
            <person name="Coutinho P.M."/>
            <person name="Deakin G."/>
            <person name="Doddapaneni H."/>
            <person name="Floudas D."/>
            <person name="Grimwood J."/>
            <person name="Hilden K."/>
            <person name="Kuees U."/>
            <person name="LaButti K.M."/>
            <person name="Lapidus A."/>
            <person name="Lindquist E.A."/>
            <person name="Lucas S.M."/>
            <person name="Murat C."/>
            <person name="Riley R.W."/>
            <person name="Salamov A.A."/>
            <person name="Schmutz J."/>
            <person name="Subramanian V."/>
            <person name="Woesten H.A.B."/>
            <person name="Xu J."/>
            <person name="Eastwood D.C."/>
            <person name="Foster G.D."/>
            <person name="Sonnenberg A.S."/>
            <person name="Cullen D."/>
            <person name="de Vries R.P."/>
            <person name="Lundell T."/>
            <person name="Hibbett D.S."/>
            <person name="Henrissat B."/>
            <person name="Burton K.S."/>
            <person name="Kerrigan R.W."/>
            <person name="Challen M.P."/>
            <person name="Grigoriev I.V."/>
            <person name="Martin F."/>
        </authorList>
    </citation>
    <scope>NUCLEOTIDE SEQUENCE [LARGE SCALE GENOMIC DNA]</scope>
    <source>
        <strain evidence="2">JB137-S8 / ATCC MYA-4627 / FGSC 10392</strain>
    </source>
</reference>
<sequence>MAPGREPRDDRGFPLFGHLRSAIESSELREYSGRRVQKLILVGDNGGLLQGDRRSVQRRLYGSVNGRRADDDERIIFVAIFGSLEVNALPNLARRR</sequence>
<gene>
    <name evidence="1" type="ORF">AGABI1DRAFT_127584</name>
</gene>
<protein>
    <submittedName>
        <fullName evidence="1">Uncharacterized protein</fullName>
    </submittedName>
</protein>
<keyword evidence="2" id="KW-1185">Reference proteome</keyword>
<evidence type="ECO:0000313" key="1">
    <source>
        <dbReference type="EMBL" id="EKM79904.1"/>
    </source>
</evidence>
<evidence type="ECO:0000313" key="2">
    <source>
        <dbReference type="Proteomes" id="UP000008493"/>
    </source>
</evidence>
<dbReference type="HOGENOM" id="CLU_2359211_0_0_1"/>
<dbReference type="AlphaFoldDB" id="K5VZF6"/>
<accession>K5VZF6</accession>
<organism evidence="1 2">
    <name type="scientific">Agaricus bisporus var. burnettii (strain JB137-S8 / ATCC MYA-4627 / FGSC 10392)</name>
    <name type="common">White button mushroom</name>
    <dbReference type="NCBI Taxonomy" id="597362"/>
    <lineage>
        <taxon>Eukaryota</taxon>
        <taxon>Fungi</taxon>
        <taxon>Dikarya</taxon>
        <taxon>Basidiomycota</taxon>
        <taxon>Agaricomycotina</taxon>
        <taxon>Agaricomycetes</taxon>
        <taxon>Agaricomycetidae</taxon>
        <taxon>Agaricales</taxon>
        <taxon>Agaricineae</taxon>
        <taxon>Agaricaceae</taxon>
        <taxon>Agaricus</taxon>
    </lineage>
</organism>
<dbReference type="GeneID" id="18826703"/>
<dbReference type="InParanoid" id="K5VZF6"/>
<dbReference type="KEGG" id="abp:AGABI1DRAFT127584"/>
<proteinExistence type="predicted"/>